<dbReference type="AlphaFoldDB" id="A0A412X6H7"/>
<gene>
    <name evidence="1" type="ORF">DWW14_20995</name>
</gene>
<evidence type="ECO:0008006" key="3">
    <source>
        <dbReference type="Google" id="ProtNLM"/>
    </source>
</evidence>
<dbReference type="EMBL" id="QRZC01000040">
    <property type="protein sequence ID" value="RGV36511.1"/>
    <property type="molecule type" value="Genomic_DNA"/>
</dbReference>
<dbReference type="InterPro" id="IPR048813">
    <property type="entry name" value="GP7-like"/>
</dbReference>
<dbReference type="RefSeq" id="WP_117947962.1">
    <property type="nucleotide sequence ID" value="NZ_QRZC01000040.1"/>
</dbReference>
<reference evidence="1 2" key="1">
    <citation type="submission" date="2018-08" db="EMBL/GenBank/DDBJ databases">
        <title>A genome reference for cultivated species of the human gut microbiota.</title>
        <authorList>
            <person name="Zou Y."/>
            <person name="Xue W."/>
            <person name="Luo G."/>
        </authorList>
    </citation>
    <scope>NUCLEOTIDE SEQUENCE [LARGE SCALE GENOMIC DNA]</scope>
    <source>
        <strain evidence="1 2">AF14-42</strain>
    </source>
</reference>
<name>A0A412X6H7_BACUN</name>
<dbReference type="Pfam" id="PF20911">
    <property type="entry name" value="GP7"/>
    <property type="match status" value="1"/>
</dbReference>
<evidence type="ECO:0000313" key="2">
    <source>
        <dbReference type="Proteomes" id="UP000285343"/>
    </source>
</evidence>
<proteinExistence type="predicted"/>
<dbReference type="NCBIfam" id="NF045672">
    <property type="entry name" value="MCP_gp7_epsi_15"/>
    <property type="match status" value="1"/>
</dbReference>
<evidence type="ECO:0000313" key="1">
    <source>
        <dbReference type="EMBL" id="RGV36511.1"/>
    </source>
</evidence>
<accession>A0A412X6H7</accession>
<comment type="caution">
    <text evidence="1">The sequence shown here is derived from an EMBL/GenBank/DDBJ whole genome shotgun (WGS) entry which is preliminary data.</text>
</comment>
<organism evidence="1 2">
    <name type="scientific">Bacteroides uniformis</name>
    <dbReference type="NCBI Taxonomy" id="820"/>
    <lineage>
        <taxon>Bacteria</taxon>
        <taxon>Pseudomonadati</taxon>
        <taxon>Bacteroidota</taxon>
        <taxon>Bacteroidia</taxon>
        <taxon>Bacteroidales</taxon>
        <taxon>Bacteroidaceae</taxon>
        <taxon>Bacteroides</taxon>
    </lineage>
</organism>
<protein>
    <recommendedName>
        <fullName evidence="3">Major capsid protein</fullName>
    </recommendedName>
</protein>
<sequence length="334" mass="37373">MAVLNQLAYTLADWRGRLDPSGNVDDIIEVLSQSNPILEEMTFMEGNLPTGIVTTQRTKVPEPSIRRINTGVPYKKSGVKQINDTTTLYENRNKMDVELLRLQNDPAAFRYSEDLAFVAGFGDRIAKDVIYGGLSEVPDEFNGFDIRHRYFGNGDDPTAEGYTTLNAGGGTKNTSIYFVNWGERTCSGVFPKNGSAGLKKEDLGQQTTIADDGTEFEAMITKWTWNVGLTIRDYRAVGAIRNIDAAQFASATSAQKQKIIENVIRVHDRLRNPDSVMMYCSRSMYTLFKLCLIDKNNVHVEMETLANGIKVLNVDGMRVRKLDCIREDEAKIEA</sequence>
<dbReference type="Proteomes" id="UP000285343">
    <property type="component" value="Unassembled WGS sequence"/>
</dbReference>